<organism evidence="3 4">
    <name type="scientific">Purpureocillium lilacinum</name>
    <name type="common">Paecilomyces lilacinus</name>
    <dbReference type="NCBI Taxonomy" id="33203"/>
    <lineage>
        <taxon>Eukaryota</taxon>
        <taxon>Fungi</taxon>
        <taxon>Dikarya</taxon>
        <taxon>Ascomycota</taxon>
        <taxon>Pezizomycotina</taxon>
        <taxon>Sordariomycetes</taxon>
        <taxon>Hypocreomycetidae</taxon>
        <taxon>Hypocreales</taxon>
        <taxon>Ophiocordycipitaceae</taxon>
        <taxon>Purpureocillium</taxon>
    </lineage>
</organism>
<evidence type="ECO:0000256" key="1">
    <source>
        <dbReference type="SAM" id="MobiDB-lite"/>
    </source>
</evidence>
<gene>
    <name evidence="3" type="ORF">PCL_10230</name>
</gene>
<dbReference type="InterPro" id="IPR004274">
    <property type="entry name" value="FCP1_dom"/>
</dbReference>
<feature type="compositionally biased region" description="Basic and acidic residues" evidence="1">
    <location>
        <begin position="341"/>
        <end position="367"/>
    </location>
</feature>
<feature type="domain" description="FCP1 homology" evidence="2">
    <location>
        <begin position="655"/>
        <end position="813"/>
    </location>
</feature>
<feature type="compositionally biased region" description="Polar residues" evidence="1">
    <location>
        <begin position="497"/>
        <end position="516"/>
    </location>
</feature>
<dbReference type="CDD" id="cd07521">
    <property type="entry name" value="HAD_FCP1-like"/>
    <property type="match status" value="1"/>
</dbReference>
<dbReference type="InterPro" id="IPR023214">
    <property type="entry name" value="HAD_sf"/>
</dbReference>
<evidence type="ECO:0000313" key="3">
    <source>
        <dbReference type="EMBL" id="PWI73215.1"/>
    </source>
</evidence>
<dbReference type="SUPFAM" id="SSF56784">
    <property type="entry name" value="HAD-like"/>
    <property type="match status" value="1"/>
</dbReference>
<feature type="region of interest" description="Disordered" evidence="1">
    <location>
        <begin position="127"/>
        <end position="146"/>
    </location>
</feature>
<dbReference type="Proteomes" id="UP000245956">
    <property type="component" value="Unassembled WGS sequence"/>
</dbReference>
<feature type="compositionally biased region" description="Basic and acidic residues" evidence="1">
    <location>
        <begin position="567"/>
        <end position="586"/>
    </location>
</feature>
<dbReference type="InterPro" id="IPR011948">
    <property type="entry name" value="Dullard_phosphatase"/>
</dbReference>
<dbReference type="AlphaFoldDB" id="A0A2U3EFB8"/>
<feature type="region of interest" description="Disordered" evidence="1">
    <location>
        <begin position="327"/>
        <end position="647"/>
    </location>
</feature>
<dbReference type="NCBIfam" id="TIGR02251">
    <property type="entry name" value="HIF-SF_euk"/>
    <property type="match status" value="1"/>
</dbReference>
<dbReference type="InterPro" id="IPR036412">
    <property type="entry name" value="HAD-like_sf"/>
</dbReference>
<feature type="compositionally biased region" description="Polar residues" evidence="1">
    <location>
        <begin position="424"/>
        <end position="453"/>
    </location>
</feature>
<dbReference type="SMART" id="SM00577">
    <property type="entry name" value="CPDc"/>
    <property type="match status" value="1"/>
</dbReference>
<feature type="compositionally biased region" description="Low complexity" evidence="1">
    <location>
        <begin position="378"/>
        <end position="389"/>
    </location>
</feature>
<comment type="caution">
    <text evidence="3">The sequence shown here is derived from an EMBL/GenBank/DDBJ whole genome shotgun (WGS) entry which is preliminary data.</text>
</comment>
<dbReference type="GO" id="GO:1904262">
    <property type="term" value="P:negative regulation of TORC1 signaling"/>
    <property type="evidence" value="ECO:0007669"/>
    <property type="project" value="UniProtKB-ARBA"/>
</dbReference>
<feature type="compositionally biased region" description="Low complexity" evidence="1">
    <location>
        <begin position="626"/>
        <end position="635"/>
    </location>
</feature>
<dbReference type="PROSITE" id="PS50969">
    <property type="entry name" value="FCP1"/>
    <property type="match status" value="1"/>
</dbReference>
<dbReference type="GO" id="GO:0016791">
    <property type="term" value="F:phosphatase activity"/>
    <property type="evidence" value="ECO:0007669"/>
    <property type="project" value="InterPro"/>
</dbReference>
<dbReference type="PANTHER" id="PTHR12210">
    <property type="entry name" value="DULLARD PROTEIN PHOSPHATASE"/>
    <property type="match status" value="1"/>
</dbReference>
<dbReference type="FunFam" id="3.40.50.1000:FF:000043">
    <property type="entry name" value="General stress response phosphoprotein phosphatase Psr1/2"/>
    <property type="match status" value="1"/>
</dbReference>
<dbReference type="Pfam" id="PF03031">
    <property type="entry name" value="NIF"/>
    <property type="match status" value="1"/>
</dbReference>
<evidence type="ECO:0000313" key="4">
    <source>
        <dbReference type="Proteomes" id="UP000245956"/>
    </source>
</evidence>
<feature type="region of interest" description="Disordered" evidence="1">
    <location>
        <begin position="63"/>
        <end position="105"/>
    </location>
</feature>
<proteinExistence type="predicted"/>
<reference evidence="3 4" key="1">
    <citation type="journal article" date="2016" name="Front. Microbiol.">
        <title>Genome and transcriptome sequences reveal the specific parasitism of the nematophagous Purpureocillium lilacinum 36-1.</title>
        <authorList>
            <person name="Xie J."/>
            <person name="Li S."/>
            <person name="Mo C."/>
            <person name="Xiao X."/>
            <person name="Peng D."/>
            <person name="Wang G."/>
            <person name="Xiao Y."/>
        </authorList>
    </citation>
    <scope>NUCLEOTIDE SEQUENCE [LARGE SCALE GENOMIC DNA]</scope>
    <source>
        <strain evidence="3 4">36-1</strain>
    </source>
</reference>
<feature type="compositionally biased region" description="Polar residues" evidence="1">
    <location>
        <begin position="390"/>
        <end position="399"/>
    </location>
</feature>
<protein>
    <submittedName>
        <fullName evidence="3">Plasma membrane phosphatase required for sodium stress response</fullName>
    </submittedName>
</protein>
<sequence>MDQPMGELGGWDGMEGTGWAGPGWDGMGWDAKMRAWPVLCPTVVEEIGSRGEIHDGYGASKIQCQRRPPHVPPAAPTSAPAMCERPRRALQQVSPTRRRPRPDHTRWVLPDHHVLKAIISLAVPGSSAAADTPLPVPPDSVDRDLQSSTSIDRGLLLLPGCRRPSLRSQATPRSALPLPDLTLPSRRGPFRRLPNFASSRLVTNSVCVFDCPLLLLLSPGSRHRTSLLRIPAASPEGRRSQCHGAGRSGVDGEPEVSPTGTAFRAIVFEAASHLTPFAAALRRRTQPAELCPGASARGSLAARCSPPTGARLRHSRLLTVIAFPDTMSDTVVPSNPAAEVQPEKGPGHSDMNGKEADHQLQSEDRGSKGGRSLLKVPSRSSSQQRNQSSVATTGLSGATVTDHRNSISGRSKESKGSFADHQRNGSASSNRTGGESEQGNAVANSQPSSPSTTEQRKRKKRGGLLSLLGCCGVPDEANAVDEGGAENVHKVGKLPQRPTTAKSRPQGTQEHQPTKQPNEKEPQHAAPATEGNGGHEASGSAQPSAADTDRNDDAKQASPPAVTIEPPKSEAQEAAVPERDNSHEGDGDVGMQDAPPSEESPEPSAAVESEQPQQKTVPPPPPGPGPAVVTPLPLTEAASPAPEPQKWLLPPIAPEHKGRKCLVLDLDETLVHSSFKILHQADFTIPVEIEGNYHNVYVIKRPGVDEFMKRVGELYEVVVFTASVSKYGDPLLDQLDIHKVVHHRLFRESCYNHQGNYVKDLSQVGRDLKDTIIIDNSPTSYIFHPQHAVPISSWFSDAHDNELLDLIPVLEDLAGPNVSDVSLVLDVTL</sequence>
<dbReference type="GO" id="GO:0034198">
    <property type="term" value="P:cellular response to amino acid starvation"/>
    <property type="evidence" value="ECO:0007669"/>
    <property type="project" value="UniProtKB-ARBA"/>
</dbReference>
<feature type="compositionally biased region" description="Basic and acidic residues" evidence="1">
    <location>
        <begin position="401"/>
        <end position="423"/>
    </location>
</feature>
<feature type="region of interest" description="Disordered" evidence="1">
    <location>
        <begin position="233"/>
        <end position="256"/>
    </location>
</feature>
<name>A0A2U3EFB8_PURLI</name>
<evidence type="ECO:0000259" key="2">
    <source>
        <dbReference type="PROSITE" id="PS50969"/>
    </source>
</evidence>
<dbReference type="Gene3D" id="3.40.50.1000">
    <property type="entry name" value="HAD superfamily/HAD-like"/>
    <property type="match status" value="1"/>
</dbReference>
<dbReference type="GO" id="GO:0009651">
    <property type="term" value="P:response to salt stress"/>
    <property type="evidence" value="ECO:0007669"/>
    <property type="project" value="UniProtKB-ARBA"/>
</dbReference>
<accession>A0A2U3EFB8</accession>
<dbReference type="GO" id="GO:0045944">
    <property type="term" value="P:positive regulation of transcription by RNA polymerase II"/>
    <property type="evidence" value="ECO:0007669"/>
    <property type="project" value="UniProtKB-ARBA"/>
</dbReference>
<feature type="compositionally biased region" description="Low complexity" evidence="1">
    <location>
        <begin position="594"/>
        <end position="610"/>
    </location>
</feature>
<dbReference type="InterPro" id="IPR050365">
    <property type="entry name" value="TIM50"/>
</dbReference>
<dbReference type="EMBL" id="LCWV01000005">
    <property type="protein sequence ID" value="PWI73215.1"/>
    <property type="molecule type" value="Genomic_DNA"/>
</dbReference>